<evidence type="ECO:0000313" key="2">
    <source>
        <dbReference type="EMBL" id="KAF8450516.1"/>
    </source>
</evidence>
<gene>
    <name evidence="2" type="ORF">L210DRAFT_3384968</name>
</gene>
<name>A0AAD4GL26_BOLED</name>
<dbReference type="Proteomes" id="UP001194468">
    <property type="component" value="Unassembled WGS sequence"/>
</dbReference>
<organism evidence="2 3">
    <name type="scientific">Boletus edulis BED1</name>
    <dbReference type="NCBI Taxonomy" id="1328754"/>
    <lineage>
        <taxon>Eukaryota</taxon>
        <taxon>Fungi</taxon>
        <taxon>Dikarya</taxon>
        <taxon>Basidiomycota</taxon>
        <taxon>Agaricomycotina</taxon>
        <taxon>Agaricomycetes</taxon>
        <taxon>Agaricomycetidae</taxon>
        <taxon>Boletales</taxon>
        <taxon>Boletineae</taxon>
        <taxon>Boletaceae</taxon>
        <taxon>Boletoideae</taxon>
        <taxon>Boletus</taxon>
    </lineage>
</organism>
<evidence type="ECO:0000256" key="1">
    <source>
        <dbReference type="SAM" id="MobiDB-lite"/>
    </source>
</evidence>
<accession>A0AAD4GL26</accession>
<reference evidence="2" key="1">
    <citation type="submission" date="2019-10" db="EMBL/GenBank/DDBJ databases">
        <authorList>
            <consortium name="DOE Joint Genome Institute"/>
            <person name="Kuo A."/>
            <person name="Miyauchi S."/>
            <person name="Kiss E."/>
            <person name="Drula E."/>
            <person name="Kohler A."/>
            <person name="Sanchez-Garcia M."/>
            <person name="Andreopoulos B."/>
            <person name="Barry K.W."/>
            <person name="Bonito G."/>
            <person name="Buee M."/>
            <person name="Carver A."/>
            <person name="Chen C."/>
            <person name="Cichocki N."/>
            <person name="Clum A."/>
            <person name="Culley D."/>
            <person name="Crous P.W."/>
            <person name="Fauchery L."/>
            <person name="Girlanda M."/>
            <person name="Hayes R."/>
            <person name="Keri Z."/>
            <person name="LaButti K."/>
            <person name="Lipzen A."/>
            <person name="Lombard V."/>
            <person name="Magnuson J."/>
            <person name="Maillard F."/>
            <person name="Morin E."/>
            <person name="Murat C."/>
            <person name="Nolan M."/>
            <person name="Ohm R."/>
            <person name="Pangilinan J."/>
            <person name="Pereira M."/>
            <person name="Perotto S."/>
            <person name="Peter M."/>
            <person name="Riley R."/>
            <person name="Sitrit Y."/>
            <person name="Stielow B."/>
            <person name="Szollosi G."/>
            <person name="Zifcakova L."/>
            <person name="Stursova M."/>
            <person name="Spatafora J.W."/>
            <person name="Tedersoo L."/>
            <person name="Vaario L.-M."/>
            <person name="Yamada A."/>
            <person name="Yan M."/>
            <person name="Wang P."/>
            <person name="Xu J."/>
            <person name="Bruns T."/>
            <person name="Baldrian P."/>
            <person name="Vilgalys R."/>
            <person name="Henrissat B."/>
            <person name="Grigoriev I.V."/>
            <person name="Hibbett D."/>
            <person name="Nagy L.G."/>
            <person name="Martin F.M."/>
        </authorList>
    </citation>
    <scope>NUCLEOTIDE SEQUENCE</scope>
    <source>
        <strain evidence="2">BED1</strain>
    </source>
</reference>
<comment type="caution">
    <text evidence="2">The sequence shown here is derived from an EMBL/GenBank/DDBJ whole genome shotgun (WGS) entry which is preliminary data.</text>
</comment>
<dbReference type="AlphaFoldDB" id="A0AAD4GL26"/>
<evidence type="ECO:0008006" key="4">
    <source>
        <dbReference type="Google" id="ProtNLM"/>
    </source>
</evidence>
<reference evidence="2" key="2">
    <citation type="journal article" date="2020" name="Nat. Commun.">
        <title>Large-scale genome sequencing of mycorrhizal fungi provides insights into the early evolution of symbiotic traits.</title>
        <authorList>
            <person name="Miyauchi S."/>
            <person name="Kiss E."/>
            <person name="Kuo A."/>
            <person name="Drula E."/>
            <person name="Kohler A."/>
            <person name="Sanchez-Garcia M."/>
            <person name="Morin E."/>
            <person name="Andreopoulos B."/>
            <person name="Barry K.W."/>
            <person name="Bonito G."/>
            <person name="Buee M."/>
            <person name="Carver A."/>
            <person name="Chen C."/>
            <person name="Cichocki N."/>
            <person name="Clum A."/>
            <person name="Culley D."/>
            <person name="Crous P.W."/>
            <person name="Fauchery L."/>
            <person name="Girlanda M."/>
            <person name="Hayes R.D."/>
            <person name="Keri Z."/>
            <person name="LaButti K."/>
            <person name="Lipzen A."/>
            <person name="Lombard V."/>
            <person name="Magnuson J."/>
            <person name="Maillard F."/>
            <person name="Murat C."/>
            <person name="Nolan M."/>
            <person name="Ohm R.A."/>
            <person name="Pangilinan J."/>
            <person name="Pereira M.F."/>
            <person name="Perotto S."/>
            <person name="Peter M."/>
            <person name="Pfister S."/>
            <person name="Riley R."/>
            <person name="Sitrit Y."/>
            <person name="Stielow J.B."/>
            <person name="Szollosi G."/>
            <person name="Zifcakova L."/>
            <person name="Stursova M."/>
            <person name="Spatafora J.W."/>
            <person name="Tedersoo L."/>
            <person name="Vaario L.M."/>
            <person name="Yamada A."/>
            <person name="Yan M."/>
            <person name="Wang P."/>
            <person name="Xu J."/>
            <person name="Bruns T."/>
            <person name="Baldrian P."/>
            <person name="Vilgalys R."/>
            <person name="Dunand C."/>
            <person name="Henrissat B."/>
            <person name="Grigoriev I.V."/>
            <person name="Hibbett D."/>
            <person name="Nagy L.G."/>
            <person name="Martin F.M."/>
        </authorList>
    </citation>
    <scope>NUCLEOTIDE SEQUENCE</scope>
    <source>
        <strain evidence="2">BED1</strain>
    </source>
</reference>
<proteinExistence type="predicted"/>
<evidence type="ECO:0000313" key="3">
    <source>
        <dbReference type="Proteomes" id="UP001194468"/>
    </source>
</evidence>
<keyword evidence="3" id="KW-1185">Reference proteome</keyword>
<feature type="compositionally biased region" description="Low complexity" evidence="1">
    <location>
        <begin position="113"/>
        <end position="125"/>
    </location>
</feature>
<dbReference type="EMBL" id="WHUW01000002">
    <property type="protein sequence ID" value="KAF8450516.1"/>
    <property type="molecule type" value="Genomic_DNA"/>
</dbReference>
<sequence length="134" mass="14878">MALPLPPPGPDHYTARRARWLASTDTLPPPRHVPQPHARLQCLLNHPDPHTDPVWNHGIDKVWNGLAKGNRLKHRLPMDLVIKVIHAAWRRDPETWPEDAVAPDSDESRAITSTSPSSSRLQSPPGLASSLFAP</sequence>
<protein>
    <recommendedName>
        <fullName evidence="4">DUF4050 domain-containing protein</fullName>
    </recommendedName>
</protein>
<feature type="region of interest" description="Disordered" evidence="1">
    <location>
        <begin position="93"/>
        <end position="134"/>
    </location>
</feature>